<dbReference type="InterPro" id="IPR012338">
    <property type="entry name" value="Beta-lactam/transpept-like"/>
</dbReference>
<dbReference type="Pfam" id="PF00144">
    <property type="entry name" value="Beta-lactamase"/>
    <property type="match status" value="1"/>
</dbReference>
<dbReference type="EMBL" id="JBIAMX010000020">
    <property type="protein sequence ID" value="MFF0546379.1"/>
    <property type="molecule type" value="Genomic_DNA"/>
</dbReference>
<comment type="caution">
    <text evidence="2">The sequence shown here is derived from an EMBL/GenBank/DDBJ whole genome shotgun (WGS) entry which is preliminary data.</text>
</comment>
<proteinExistence type="predicted"/>
<dbReference type="PANTHER" id="PTHR43319">
    <property type="entry name" value="BETA-LACTAMASE-RELATED"/>
    <property type="match status" value="1"/>
</dbReference>
<dbReference type="InterPro" id="IPR001466">
    <property type="entry name" value="Beta-lactam-related"/>
</dbReference>
<dbReference type="Gene3D" id="3.40.710.10">
    <property type="entry name" value="DD-peptidase/beta-lactamase superfamily"/>
    <property type="match status" value="1"/>
</dbReference>
<feature type="domain" description="Beta-lactamase-related" evidence="1">
    <location>
        <begin position="14"/>
        <end position="367"/>
    </location>
</feature>
<gene>
    <name evidence="2" type="ORF">ACFYTF_26445</name>
</gene>
<sequence>MTVAGHHDPAFAGVRALIAEQIADGRDLGCAVAVYLDGRPVVDLWAGVADRRSGRPWEHDTSCLTYSCTKAVTATAALAVSAATGIDVLDPVTRWWPEYAAHGKGSTTLADLLAHRAGLPAFEDPVTAEQATDPAALAARLAAQRPLWEPGTRHGYHALTFGWLAGEFVRRRSGRTVADYVRESFDPALCLGVPPPTAARATFPAGVTRRADAGDDAAARLARAYADPGSLMMRGSMNPTPSFSDPVVQAGGWPAAGLFTTARALAGFYRDLVGGALLPGSVLREATREQVRGPDEVLLLTSTFGLGYMLPSPTMPLPAAARAAFGHPGAGGSLGLADAEHSLAFAYVTNLRRDARDGDRRAYDLVEAVYAAL</sequence>
<dbReference type="InterPro" id="IPR052907">
    <property type="entry name" value="Beta-lactamase/esterase"/>
</dbReference>
<keyword evidence="2" id="KW-0378">Hydrolase</keyword>
<accession>A0ABW6PVF9</accession>
<protein>
    <submittedName>
        <fullName evidence="2">Serine hydrolase domain-containing protein</fullName>
    </submittedName>
</protein>
<keyword evidence="3" id="KW-1185">Reference proteome</keyword>
<dbReference type="RefSeq" id="WP_387702739.1">
    <property type="nucleotide sequence ID" value="NZ_JBIAMX010000020.1"/>
</dbReference>
<evidence type="ECO:0000313" key="2">
    <source>
        <dbReference type="EMBL" id="MFF0546379.1"/>
    </source>
</evidence>
<evidence type="ECO:0000313" key="3">
    <source>
        <dbReference type="Proteomes" id="UP001601444"/>
    </source>
</evidence>
<dbReference type="Proteomes" id="UP001601444">
    <property type="component" value="Unassembled WGS sequence"/>
</dbReference>
<dbReference type="PANTHER" id="PTHR43319:SF3">
    <property type="entry name" value="BETA-LACTAMASE-RELATED DOMAIN-CONTAINING PROTEIN"/>
    <property type="match status" value="1"/>
</dbReference>
<evidence type="ECO:0000259" key="1">
    <source>
        <dbReference type="Pfam" id="PF00144"/>
    </source>
</evidence>
<organism evidence="2 3">
    <name type="scientific">Nocardia thailandica</name>
    <dbReference type="NCBI Taxonomy" id="257275"/>
    <lineage>
        <taxon>Bacteria</taxon>
        <taxon>Bacillati</taxon>
        <taxon>Actinomycetota</taxon>
        <taxon>Actinomycetes</taxon>
        <taxon>Mycobacteriales</taxon>
        <taxon>Nocardiaceae</taxon>
        <taxon>Nocardia</taxon>
    </lineage>
</organism>
<dbReference type="GO" id="GO:0016787">
    <property type="term" value="F:hydrolase activity"/>
    <property type="evidence" value="ECO:0007669"/>
    <property type="project" value="UniProtKB-KW"/>
</dbReference>
<dbReference type="SUPFAM" id="SSF56601">
    <property type="entry name" value="beta-lactamase/transpeptidase-like"/>
    <property type="match status" value="1"/>
</dbReference>
<name>A0ABW6PVF9_9NOCA</name>
<reference evidence="2 3" key="1">
    <citation type="submission" date="2024-10" db="EMBL/GenBank/DDBJ databases">
        <title>The Natural Products Discovery Center: Release of the First 8490 Sequenced Strains for Exploring Actinobacteria Biosynthetic Diversity.</title>
        <authorList>
            <person name="Kalkreuter E."/>
            <person name="Kautsar S.A."/>
            <person name="Yang D."/>
            <person name="Bader C.D."/>
            <person name="Teijaro C.N."/>
            <person name="Fluegel L."/>
            <person name="Davis C.M."/>
            <person name="Simpson J.R."/>
            <person name="Lauterbach L."/>
            <person name="Steele A.D."/>
            <person name="Gui C."/>
            <person name="Meng S."/>
            <person name="Li G."/>
            <person name="Viehrig K."/>
            <person name="Ye F."/>
            <person name="Su P."/>
            <person name="Kiefer A.F."/>
            <person name="Nichols A."/>
            <person name="Cepeda A.J."/>
            <person name="Yan W."/>
            <person name="Fan B."/>
            <person name="Jiang Y."/>
            <person name="Adhikari A."/>
            <person name="Zheng C.-J."/>
            <person name="Schuster L."/>
            <person name="Cowan T.M."/>
            <person name="Smanski M.J."/>
            <person name="Chevrette M.G."/>
            <person name="De Carvalho L.P.S."/>
            <person name="Shen B."/>
        </authorList>
    </citation>
    <scope>NUCLEOTIDE SEQUENCE [LARGE SCALE GENOMIC DNA]</scope>
    <source>
        <strain evidence="2 3">NPDC004045</strain>
    </source>
</reference>